<dbReference type="HAMAP" id="MF_02206">
    <property type="entry name" value="DinG_exonucl"/>
    <property type="match status" value="1"/>
</dbReference>
<dbReference type="EMBL" id="CP017267">
    <property type="protein sequence ID" value="APB31036.1"/>
    <property type="molecule type" value="Genomic_DNA"/>
</dbReference>
<comment type="similarity">
    <text evidence="10 11">Belongs to the helicase family. DinG subfamily. Type 2 sub-subfamily.</text>
</comment>
<dbReference type="InterPro" id="IPR006555">
    <property type="entry name" value="ATP-dep_Helicase_C"/>
</dbReference>
<dbReference type="GO" id="GO:0008408">
    <property type="term" value="F:3'-5' exonuclease activity"/>
    <property type="evidence" value="ECO:0007669"/>
    <property type="project" value="UniProtKB-UniRule"/>
</dbReference>
<evidence type="ECO:0000256" key="12">
    <source>
        <dbReference type="SAM" id="Coils"/>
    </source>
</evidence>
<evidence type="ECO:0000259" key="13">
    <source>
        <dbReference type="PROSITE" id="PS51193"/>
    </source>
</evidence>
<evidence type="ECO:0000256" key="8">
    <source>
        <dbReference type="ARBA" id="ARBA00022840"/>
    </source>
</evidence>
<dbReference type="SMART" id="SM00491">
    <property type="entry name" value="HELICc2"/>
    <property type="match status" value="1"/>
</dbReference>
<feature type="binding site" evidence="10">
    <location>
        <begin position="275"/>
        <end position="282"/>
    </location>
    <ligand>
        <name>ATP</name>
        <dbReference type="ChEBI" id="CHEBI:30616"/>
    </ligand>
</feature>
<keyword evidence="7 10" id="KW-0269">Exonuclease</keyword>
<dbReference type="InterPro" id="IPR036397">
    <property type="entry name" value="RNaseH_sf"/>
</dbReference>
<evidence type="ECO:0000256" key="5">
    <source>
        <dbReference type="ARBA" id="ARBA00022741"/>
    </source>
</evidence>
<accession>A0A1J0A523</accession>
<keyword evidence="4 10" id="KW-0540">Nuclease</keyword>
<dbReference type="NCBIfam" id="TIGR00573">
    <property type="entry name" value="dnaq"/>
    <property type="match status" value="1"/>
</dbReference>
<dbReference type="OrthoDB" id="9803913at2"/>
<evidence type="ECO:0000256" key="4">
    <source>
        <dbReference type="ARBA" id="ARBA00022722"/>
    </source>
</evidence>
<dbReference type="InterPro" id="IPR027417">
    <property type="entry name" value="P-loop_NTPase"/>
</dbReference>
<evidence type="ECO:0000313" key="15">
    <source>
        <dbReference type="Proteomes" id="UP000191200"/>
    </source>
</evidence>
<dbReference type="SUPFAM" id="SSF53098">
    <property type="entry name" value="Ribonuclease H-like"/>
    <property type="match status" value="1"/>
</dbReference>
<keyword evidence="2" id="KW-0548">Nucleotidyltransferase</keyword>
<evidence type="ECO:0000256" key="7">
    <source>
        <dbReference type="ARBA" id="ARBA00022839"/>
    </source>
</evidence>
<dbReference type="GO" id="GO:0005829">
    <property type="term" value="C:cytosol"/>
    <property type="evidence" value="ECO:0007669"/>
    <property type="project" value="TreeGrafter"/>
</dbReference>
<dbReference type="SMART" id="SM00479">
    <property type="entry name" value="EXOIII"/>
    <property type="match status" value="1"/>
</dbReference>
<evidence type="ECO:0000256" key="11">
    <source>
        <dbReference type="RuleBase" id="RU364106"/>
    </source>
</evidence>
<feature type="short sequence motif" description="DEAH box" evidence="10">
    <location>
        <begin position="451"/>
        <end position="454"/>
    </location>
</feature>
<dbReference type="PANTHER" id="PTHR30231:SF41">
    <property type="entry name" value="DNA POLYMERASE III SUBUNIT EPSILON"/>
    <property type="match status" value="1"/>
</dbReference>
<dbReference type="GO" id="GO:0004386">
    <property type="term" value="F:helicase activity"/>
    <property type="evidence" value="ECO:0007669"/>
    <property type="project" value="InterPro"/>
</dbReference>
<dbReference type="NCBIfam" id="TIGR01407">
    <property type="entry name" value="dinG_rel"/>
    <property type="match status" value="1"/>
</dbReference>
<dbReference type="FunFam" id="3.30.420.10:FF:000045">
    <property type="entry name" value="3'-5' exonuclease DinG"/>
    <property type="match status" value="1"/>
</dbReference>
<keyword evidence="1" id="KW-0808">Transferase</keyword>
<sequence length="905" mass="104232">MESTNLFAIVDIETTGTNQQTDKIIQFACVIIENQQIVNQLSIDINPLRSIPKHITELTGISNKDVANSPYFEDVAFTIKQLLDGCVFVAHNVFFDFNFLNSELVRAGVSPLTSPCIDTVELFQVLFPTSNGFRVSDMASEMSIEHTNPHQALSDAYVTAQGFIKMLDKLRTLPLVTKETLQLLSVSLGVNNQAIFSMVLNEAYETKQNDLEGIVVLDGIAIKKKDRAYRYQDREVAQSFSSKLNILRNTQREMAEDIHQFLTKDNKSKNLFIEAETGTGKTMGYLYPLTFEKKPEQKLISTSTILLQNQIEYQDIPLLNDLVKTSKQGVVVKSTSHYLSLHAFRQTLDLPLGQKSYAICQMAILVWLLETNTGDLDEVNVIKNNVFYQQVQHTGQKELVESSIFFEEDFYHYLTDRCQFADFIIVNHSFLFSDSQKKERFLPDFETVVIDEAHQLPNLIETISTKQLSLSSFEFELNHLIEVSMMIGETHDKHQKNTLMMSDICKELRESIDWLEESMVTYFDLFHKKEEQLIDVQAFFKQVPVVKRYIQQINVMLRELSELSQNLKLEKKKELSLNEKEFFHTVEHVIEMYQLFKSFFYDYDETLVKWISAKKKHVILSMINFSDLSINQYNWYTQAKKIIYTSGSLQLDNDSNFLERKLGLEDVQKKTLPSVFDYKNQACLFLLNDVNYHSIKSTNDFSIRISQSVKKLFETHEQTMLVLFTSHQLLEAVHKQLTDYFNQRDVLVLAQGISGTKEKILKKINQGNKCIILGANSFWEGMDFSHQSIDIVVMTKLPFDPPNRPIVQARYQYIEQQGGNPFYEDALPQAGIKLRQGIGRLLRSPEDRGILVLLDDRLVNSRYSDILCSYLPQALSIQTVTLPELLKESKLFLEKRVLLKTTNGG</sequence>
<dbReference type="Gene3D" id="3.40.50.300">
    <property type="entry name" value="P-loop containing nucleotide triphosphate hydrolases"/>
    <property type="match status" value="2"/>
</dbReference>
<reference evidence="14 15" key="1">
    <citation type="submission" date="2016-09" db="EMBL/GenBank/DDBJ databases">
        <title>Vagococcus teuberi sp. nov., isolated from the Malian artisanal sour milk fene.</title>
        <authorList>
            <person name="Wullschleger S."/>
            <person name="Seifert C."/>
            <person name="Baumgartner S."/>
            <person name="Lacroix C."/>
            <person name="Bonfoh B."/>
            <person name="Stevens M.J."/>
            <person name="Meile L."/>
        </authorList>
    </citation>
    <scope>NUCLEOTIDE SEQUENCE [LARGE SCALE GENOMIC DNA]</scope>
    <source>
        <strain evidence="14 15">DSM 21459</strain>
    </source>
</reference>
<evidence type="ECO:0000256" key="10">
    <source>
        <dbReference type="HAMAP-Rule" id="MF_02206"/>
    </source>
</evidence>
<evidence type="ECO:0000256" key="2">
    <source>
        <dbReference type="ARBA" id="ARBA00022695"/>
    </source>
</evidence>
<dbReference type="CDD" id="cd06127">
    <property type="entry name" value="DEDDh"/>
    <property type="match status" value="1"/>
</dbReference>
<dbReference type="Proteomes" id="UP000191200">
    <property type="component" value="Chromosome"/>
</dbReference>
<keyword evidence="15" id="KW-1185">Reference proteome</keyword>
<dbReference type="GO" id="GO:0003887">
    <property type="term" value="F:DNA-directed DNA polymerase activity"/>
    <property type="evidence" value="ECO:0007669"/>
    <property type="project" value="UniProtKB-KW"/>
</dbReference>
<dbReference type="SUPFAM" id="SSF52540">
    <property type="entry name" value="P-loop containing nucleoside triphosphate hydrolases"/>
    <property type="match status" value="1"/>
</dbReference>
<dbReference type="Pfam" id="PF00929">
    <property type="entry name" value="RNase_T"/>
    <property type="match status" value="1"/>
</dbReference>
<dbReference type="GO" id="GO:0045004">
    <property type="term" value="P:DNA replication proofreading"/>
    <property type="evidence" value="ECO:0007669"/>
    <property type="project" value="TreeGrafter"/>
</dbReference>
<evidence type="ECO:0000256" key="9">
    <source>
        <dbReference type="ARBA" id="ARBA00022932"/>
    </source>
</evidence>
<protein>
    <recommendedName>
        <fullName evidence="10 11">3'-5' exonuclease DinG</fullName>
        <ecNumber evidence="10 11">3.1.-.-</ecNumber>
    </recommendedName>
</protein>
<keyword evidence="9" id="KW-0239">DNA-directed DNA polymerase</keyword>
<dbReference type="GO" id="GO:0005524">
    <property type="term" value="F:ATP binding"/>
    <property type="evidence" value="ECO:0007669"/>
    <property type="project" value="UniProtKB-UniRule"/>
</dbReference>
<dbReference type="PANTHER" id="PTHR30231">
    <property type="entry name" value="DNA POLYMERASE III SUBUNIT EPSILON"/>
    <property type="match status" value="1"/>
</dbReference>
<dbReference type="KEGG" id="vte:BHY08_03845"/>
<dbReference type="InterPro" id="IPR013520">
    <property type="entry name" value="Ribonucl_H"/>
</dbReference>
<comment type="function">
    <text evidence="10 11">3'-5' exonuclease.</text>
</comment>
<evidence type="ECO:0000256" key="1">
    <source>
        <dbReference type="ARBA" id="ARBA00022679"/>
    </source>
</evidence>
<dbReference type="PROSITE" id="PS51193">
    <property type="entry name" value="HELICASE_ATP_BIND_2"/>
    <property type="match status" value="1"/>
</dbReference>
<dbReference type="Gene3D" id="3.30.420.10">
    <property type="entry name" value="Ribonuclease H-like superfamily/Ribonuclease H"/>
    <property type="match status" value="1"/>
</dbReference>
<feature type="domain" description="Helicase ATP-binding" evidence="13">
    <location>
        <begin position="237"/>
        <end position="497"/>
    </location>
</feature>
<dbReference type="EC" id="3.1.-.-" evidence="10 11"/>
<keyword evidence="6 10" id="KW-0378">Hydrolase</keyword>
<dbReference type="AlphaFoldDB" id="A0A1J0A523"/>
<dbReference type="InterPro" id="IPR014013">
    <property type="entry name" value="Helic_SF1/SF2_ATP-bd_DinG/Rad3"/>
</dbReference>
<dbReference type="STRING" id="519472.BHY08_03845"/>
<evidence type="ECO:0000256" key="6">
    <source>
        <dbReference type="ARBA" id="ARBA00022801"/>
    </source>
</evidence>
<name>A0A1J0A523_9ENTE</name>
<dbReference type="RefSeq" id="WP_071456618.1">
    <property type="nucleotide sequence ID" value="NZ_CP017267.1"/>
</dbReference>
<dbReference type="InterPro" id="IPR006310">
    <property type="entry name" value="DinG"/>
</dbReference>
<proteinExistence type="inferred from homology"/>
<keyword evidence="12" id="KW-0175">Coiled coil</keyword>
<keyword evidence="3" id="KW-0235">DNA replication</keyword>
<dbReference type="Pfam" id="PF13307">
    <property type="entry name" value="Helicase_C_2"/>
    <property type="match status" value="1"/>
</dbReference>
<keyword evidence="8 10" id="KW-0067">ATP-binding</keyword>
<organism evidence="14 15">
    <name type="scientific">Vagococcus teuberi</name>
    <dbReference type="NCBI Taxonomy" id="519472"/>
    <lineage>
        <taxon>Bacteria</taxon>
        <taxon>Bacillati</taxon>
        <taxon>Bacillota</taxon>
        <taxon>Bacilli</taxon>
        <taxon>Lactobacillales</taxon>
        <taxon>Enterococcaceae</taxon>
        <taxon>Vagococcus</taxon>
    </lineage>
</organism>
<feature type="coiled-coil region" evidence="12">
    <location>
        <begin position="546"/>
        <end position="580"/>
    </location>
</feature>
<evidence type="ECO:0000313" key="14">
    <source>
        <dbReference type="EMBL" id="APB31036.1"/>
    </source>
</evidence>
<dbReference type="SMART" id="SM00487">
    <property type="entry name" value="DEXDc"/>
    <property type="match status" value="1"/>
</dbReference>
<gene>
    <name evidence="10 11" type="primary">dinG</name>
    <name evidence="14" type="ORF">BHY08_03845</name>
</gene>
<dbReference type="GO" id="GO:0016818">
    <property type="term" value="F:hydrolase activity, acting on acid anhydrides, in phosphorus-containing anhydrides"/>
    <property type="evidence" value="ECO:0007669"/>
    <property type="project" value="InterPro"/>
</dbReference>
<keyword evidence="5 10" id="KW-0547">Nucleotide-binding</keyword>
<dbReference type="InterPro" id="IPR014001">
    <property type="entry name" value="Helicase_ATP-bd"/>
</dbReference>
<evidence type="ECO:0000256" key="3">
    <source>
        <dbReference type="ARBA" id="ARBA00022705"/>
    </source>
</evidence>
<dbReference type="GO" id="GO:0003677">
    <property type="term" value="F:DNA binding"/>
    <property type="evidence" value="ECO:0007669"/>
    <property type="project" value="InterPro"/>
</dbReference>
<dbReference type="InterPro" id="IPR012337">
    <property type="entry name" value="RNaseH-like_sf"/>
</dbReference>
<dbReference type="InterPro" id="IPR006054">
    <property type="entry name" value="DnaQ"/>
</dbReference>